<sequence length="52" mass="5752">KAGLKVQPDKCHFGKTSLPFLGYIIGKNEIKPDPSKVEKVQNYPVPENITAL</sequence>
<feature type="non-terminal residue" evidence="1">
    <location>
        <position position="52"/>
    </location>
</feature>
<dbReference type="AlphaFoldDB" id="A0A9N9HJ29"/>
<feature type="non-terminal residue" evidence="1">
    <location>
        <position position="1"/>
    </location>
</feature>
<dbReference type="SUPFAM" id="SSF56672">
    <property type="entry name" value="DNA/RNA polymerases"/>
    <property type="match status" value="1"/>
</dbReference>
<name>A0A9N9HJ29_9GLOM</name>
<dbReference type="Proteomes" id="UP000789831">
    <property type="component" value="Unassembled WGS sequence"/>
</dbReference>
<dbReference type="Gene3D" id="3.30.70.270">
    <property type="match status" value="1"/>
</dbReference>
<dbReference type="InterPro" id="IPR043502">
    <property type="entry name" value="DNA/RNA_pol_sf"/>
</dbReference>
<protein>
    <submittedName>
        <fullName evidence="1">3875_t:CDS:1</fullName>
    </submittedName>
</protein>
<reference evidence="1" key="1">
    <citation type="submission" date="2021-06" db="EMBL/GenBank/DDBJ databases">
        <authorList>
            <person name="Kallberg Y."/>
            <person name="Tangrot J."/>
            <person name="Rosling A."/>
        </authorList>
    </citation>
    <scope>NUCLEOTIDE SEQUENCE</scope>
    <source>
        <strain evidence="1">MT106</strain>
    </source>
</reference>
<proteinExistence type="predicted"/>
<dbReference type="OrthoDB" id="5593162at2759"/>
<gene>
    <name evidence="1" type="ORF">AGERDE_LOCUS13166</name>
</gene>
<accession>A0A9N9HJ29</accession>
<evidence type="ECO:0000313" key="2">
    <source>
        <dbReference type="Proteomes" id="UP000789831"/>
    </source>
</evidence>
<keyword evidence="2" id="KW-1185">Reference proteome</keyword>
<comment type="caution">
    <text evidence="1">The sequence shown here is derived from an EMBL/GenBank/DDBJ whole genome shotgun (WGS) entry which is preliminary data.</text>
</comment>
<organism evidence="1 2">
    <name type="scientific">Ambispora gerdemannii</name>
    <dbReference type="NCBI Taxonomy" id="144530"/>
    <lineage>
        <taxon>Eukaryota</taxon>
        <taxon>Fungi</taxon>
        <taxon>Fungi incertae sedis</taxon>
        <taxon>Mucoromycota</taxon>
        <taxon>Glomeromycotina</taxon>
        <taxon>Glomeromycetes</taxon>
        <taxon>Archaeosporales</taxon>
        <taxon>Ambisporaceae</taxon>
        <taxon>Ambispora</taxon>
    </lineage>
</organism>
<dbReference type="InterPro" id="IPR043128">
    <property type="entry name" value="Rev_trsase/Diguanyl_cyclase"/>
</dbReference>
<dbReference type="EMBL" id="CAJVPL010015217">
    <property type="protein sequence ID" value="CAG8692819.1"/>
    <property type="molecule type" value="Genomic_DNA"/>
</dbReference>
<evidence type="ECO:0000313" key="1">
    <source>
        <dbReference type="EMBL" id="CAG8692819.1"/>
    </source>
</evidence>